<dbReference type="Pfam" id="PF13072">
    <property type="entry name" value="MciZ"/>
    <property type="match status" value="1"/>
</dbReference>
<evidence type="ECO:0000256" key="1">
    <source>
        <dbReference type="SAM" id="MobiDB-lite"/>
    </source>
</evidence>
<evidence type="ECO:0000313" key="2">
    <source>
        <dbReference type="EMBL" id="MBB6695993.1"/>
    </source>
</evidence>
<feature type="region of interest" description="Disordered" evidence="1">
    <location>
        <begin position="43"/>
        <end position="66"/>
    </location>
</feature>
<gene>
    <name evidence="2" type="primary">mciZ</name>
    <name evidence="2" type="ORF">H7B90_31860</name>
</gene>
<dbReference type="EMBL" id="JACJVR010000158">
    <property type="protein sequence ID" value="MBB6695993.1"/>
    <property type="molecule type" value="Genomic_DNA"/>
</dbReference>
<organism evidence="2 3">
    <name type="scientific">Cohnella xylanilytica</name>
    <dbReference type="NCBI Taxonomy" id="557555"/>
    <lineage>
        <taxon>Bacteria</taxon>
        <taxon>Bacillati</taxon>
        <taxon>Bacillota</taxon>
        <taxon>Bacilli</taxon>
        <taxon>Bacillales</taxon>
        <taxon>Paenibacillaceae</taxon>
        <taxon>Cohnella</taxon>
    </lineage>
</organism>
<sequence length="66" mass="7312">MLKTYATDKQIRWTGKAWEIRYALRRAASQKGGKTRLADWLPAASSSASSAHTVKSATDSSPTWKE</sequence>
<dbReference type="InterPro" id="IPR025177">
    <property type="entry name" value="MciZ"/>
</dbReference>
<feature type="compositionally biased region" description="Polar residues" evidence="1">
    <location>
        <begin position="52"/>
        <end position="66"/>
    </location>
</feature>
<evidence type="ECO:0000313" key="3">
    <source>
        <dbReference type="Proteomes" id="UP000553776"/>
    </source>
</evidence>
<comment type="caution">
    <text evidence="2">The sequence shown here is derived from an EMBL/GenBank/DDBJ whole genome shotgun (WGS) entry which is preliminary data.</text>
</comment>
<name>A0A841UCR5_9BACL</name>
<protein>
    <submittedName>
        <fullName evidence="2">Z-ring formation inhibitor MciZ</fullName>
    </submittedName>
</protein>
<dbReference type="AlphaFoldDB" id="A0A841UCR5"/>
<proteinExistence type="predicted"/>
<keyword evidence="3" id="KW-1185">Reference proteome</keyword>
<accession>A0A841UCR5</accession>
<dbReference type="Proteomes" id="UP000553776">
    <property type="component" value="Unassembled WGS sequence"/>
</dbReference>
<dbReference type="RefSeq" id="WP_185139937.1">
    <property type="nucleotide sequence ID" value="NZ_JACJVR010000158.1"/>
</dbReference>
<reference evidence="2 3" key="1">
    <citation type="submission" date="2020-08" db="EMBL/GenBank/DDBJ databases">
        <title>Cohnella phylogeny.</title>
        <authorList>
            <person name="Dunlap C."/>
        </authorList>
    </citation>
    <scope>NUCLEOTIDE SEQUENCE [LARGE SCALE GENOMIC DNA]</scope>
    <source>
        <strain evidence="2 3">DSM 25239</strain>
    </source>
</reference>